<dbReference type="EMBL" id="JAKWBL010000002">
    <property type="protein sequence ID" value="MCH5598888.1"/>
    <property type="molecule type" value="Genomic_DNA"/>
</dbReference>
<name>A0ABS9SKI0_9BACT</name>
<evidence type="ECO:0008006" key="3">
    <source>
        <dbReference type="Google" id="ProtNLM"/>
    </source>
</evidence>
<accession>A0ABS9SKI0</accession>
<proteinExistence type="predicted"/>
<dbReference type="SUPFAM" id="SSF56112">
    <property type="entry name" value="Protein kinase-like (PK-like)"/>
    <property type="match status" value="1"/>
</dbReference>
<gene>
    <name evidence="1" type="ORF">MKP09_13715</name>
</gene>
<reference evidence="1 2" key="1">
    <citation type="submission" date="2022-02" db="EMBL/GenBank/DDBJ databases">
        <authorList>
            <person name="Min J."/>
        </authorList>
    </citation>
    <scope>NUCLEOTIDE SEQUENCE [LARGE SCALE GENOMIC DNA]</scope>
    <source>
        <strain evidence="1 2">GR10-1</strain>
    </source>
</reference>
<dbReference type="Proteomes" id="UP001202248">
    <property type="component" value="Unassembled WGS sequence"/>
</dbReference>
<dbReference type="InterPro" id="IPR011009">
    <property type="entry name" value="Kinase-like_dom_sf"/>
</dbReference>
<sequence>MHNVLAHYGFEKSSYTVEKFGSGLINDTCLVKNGKGKYILQRVNDKVFVDPFLIADNIEKIEAYLAETKSDYFFTTPHYTLKGESMVKTEDGFYRVFPFVKDSHTIDVVQTPEQAFEAASSLVSLLKYYRGLI</sequence>
<evidence type="ECO:0000313" key="2">
    <source>
        <dbReference type="Proteomes" id="UP001202248"/>
    </source>
</evidence>
<keyword evidence="2" id="KW-1185">Reference proteome</keyword>
<organism evidence="1 2">
    <name type="scientific">Niabella ginsengisoli</name>
    <dbReference type="NCBI Taxonomy" id="522298"/>
    <lineage>
        <taxon>Bacteria</taxon>
        <taxon>Pseudomonadati</taxon>
        <taxon>Bacteroidota</taxon>
        <taxon>Chitinophagia</taxon>
        <taxon>Chitinophagales</taxon>
        <taxon>Chitinophagaceae</taxon>
        <taxon>Niabella</taxon>
    </lineage>
</organism>
<comment type="caution">
    <text evidence="1">The sequence shown here is derived from an EMBL/GenBank/DDBJ whole genome shotgun (WGS) entry which is preliminary data.</text>
</comment>
<dbReference type="RefSeq" id="WP_240830554.1">
    <property type="nucleotide sequence ID" value="NZ_JAKWBL010000002.1"/>
</dbReference>
<protein>
    <recommendedName>
        <fullName evidence="3">Aminoglycoside phosphotransferase family protein</fullName>
    </recommendedName>
</protein>
<evidence type="ECO:0000313" key="1">
    <source>
        <dbReference type="EMBL" id="MCH5598888.1"/>
    </source>
</evidence>